<evidence type="ECO:0000256" key="8">
    <source>
        <dbReference type="ARBA" id="ARBA00031282"/>
    </source>
</evidence>
<evidence type="ECO:0000256" key="11">
    <source>
        <dbReference type="RuleBase" id="RU003682"/>
    </source>
</evidence>
<dbReference type="RefSeq" id="WP_258568376.1">
    <property type="nucleotide sequence ID" value="NZ_CP092900.1"/>
</dbReference>
<dbReference type="InterPro" id="IPR044861">
    <property type="entry name" value="IPNS-like_FE2OG_OXY"/>
</dbReference>
<comment type="cofactor">
    <cofactor evidence="1">
        <name>Fe(2+)</name>
        <dbReference type="ChEBI" id="CHEBI:29033"/>
    </cofactor>
</comment>
<name>A0ABY5DLD5_9GAMM</name>
<sequence>MNSIDIIHFDDPFAGKKLTHALHNTGFALIKNAPVASEAISQAYHVWEQFYQSNNKQAFKWNPIVEDGYISEEQSETAKGKTQKDLKEFYHVLKHGRCPLETQAASYALFDQLFSCGKTLLSWIQDALPSNIQSQLSMPLPKMIENSPNVVLRTIHYPPLTGNEESEAIRAAAHEDINLITILPAATASGLQVLNRNNQWINVNLDPSLIVVNTGDMLQECTAGYLKSTTHRVINPSQTANKARLSMPLFIHPRNEVRLSDRYTTQAYRKERLQENGLIQASEKA</sequence>
<evidence type="ECO:0000256" key="5">
    <source>
        <dbReference type="ARBA" id="ARBA00019045"/>
    </source>
</evidence>
<comment type="similarity">
    <text evidence="11">Belongs to the iron/ascorbate-dependent oxidoreductase family.</text>
</comment>
<organism evidence="13 14">
    <name type="scientific">Candidatus Comchoanobacter bicostacola</name>
    <dbReference type="NCBI Taxonomy" id="2919598"/>
    <lineage>
        <taxon>Bacteria</taxon>
        <taxon>Pseudomonadati</taxon>
        <taxon>Pseudomonadota</taxon>
        <taxon>Gammaproteobacteria</taxon>
        <taxon>Candidatus Comchoanobacterales</taxon>
        <taxon>Candidatus Comchoanobacteraceae</taxon>
        <taxon>Candidatus Comchoanobacter</taxon>
    </lineage>
</organism>
<keyword evidence="6" id="KW-0266">Ethylene biosynthesis</keyword>
<dbReference type="Proteomes" id="UP001055955">
    <property type="component" value="Chromosome"/>
</dbReference>
<dbReference type="EC" id="1.14.20.7" evidence="3"/>
<evidence type="ECO:0000256" key="7">
    <source>
        <dbReference type="ARBA" id="ARBA00031011"/>
    </source>
</evidence>
<protein>
    <recommendedName>
        <fullName evidence="5">2-oxoglutarate-dependent ethylene/succinate-forming enzyme</fullName>
        <ecNumber evidence="4">1.13.12.19</ecNumber>
        <ecNumber evidence="3">1.14.20.7</ecNumber>
    </recommendedName>
    <alternativeName>
        <fullName evidence="7">2-oxoglutarate dioxygenase (ethylene-forming)</fullName>
    </alternativeName>
    <alternativeName>
        <fullName evidence="8">2-oxoglutarate/L-arginine monooxygenase/decarboxylase (succinate-forming)</fullName>
    </alternativeName>
</protein>
<accession>A0ABY5DLD5</accession>
<evidence type="ECO:0000256" key="9">
    <source>
        <dbReference type="ARBA" id="ARBA00047725"/>
    </source>
</evidence>
<dbReference type="InterPro" id="IPR026992">
    <property type="entry name" value="DIOX_N"/>
</dbReference>
<evidence type="ECO:0000256" key="4">
    <source>
        <dbReference type="ARBA" id="ARBA00012531"/>
    </source>
</evidence>
<evidence type="ECO:0000256" key="10">
    <source>
        <dbReference type="ARBA" id="ARBA00049359"/>
    </source>
</evidence>
<dbReference type="SUPFAM" id="SSF51197">
    <property type="entry name" value="Clavaminate synthase-like"/>
    <property type="match status" value="1"/>
</dbReference>
<dbReference type="EC" id="1.13.12.19" evidence="4"/>
<keyword evidence="14" id="KW-1185">Reference proteome</keyword>
<reference evidence="13 14" key="1">
    <citation type="journal article" date="2022" name="Nat. Microbiol.">
        <title>The microbiome of a bacterivorous marine choanoflagellate contains a resource-demanding obligate bacterial associate.</title>
        <authorList>
            <person name="Needham D.M."/>
            <person name="Poirier C."/>
            <person name="Bachy C."/>
            <person name="George E.E."/>
            <person name="Wilken S."/>
            <person name="Yung C.C.M."/>
            <person name="Limardo A.J."/>
            <person name="Morando M."/>
            <person name="Sudek L."/>
            <person name="Malmstrom R.R."/>
            <person name="Keeling P.J."/>
            <person name="Santoro A.E."/>
            <person name="Worden A.Z."/>
        </authorList>
    </citation>
    <scope>NUCLEOTIDE SEQUENCE [LARGE SCALE GENOMIC DNA]</scope>
    <source>
        <strain evidence="13 14">Comchoano-1</strain>
    </source>
</reference>
<keyword evidence="11" id="KW-0479">Metal-binding</keyword>
<dbReference type="PANTHER" id="PTHR47990">
    <property type="entry name" value="2-OXOGLUTARATE (2OG) AND FE(II)-DEPENDENT OXYGENASE SUPERFAMILY PROTEIN-RELATED"/>
    <property type="match status" value="1"/>
</dbReference>
<evidence type="ECO:0000256" key="3">
    <source>
        <dbReference type="ARBA" id="ARBA00012293"/>
    </source>
</evidence>
<evidence type="ECO:0000313" key="14">
    <source>
        <dbReference type="Proteomes" id="UP001055955"/>
    </source>
</evidence>
<gene>
    <name evidence="13" type="ORF">MMH89_00225</name>
</gene>
<evidence type="ECO:0000256" key="2">
    <source>
        <dbReference type="ARBA" id="ARBA00004767"/>
    </source>
</evidence>
<evidence type="ECO:0000256" key="1">
    <source>
        <dbReference type="ARBA" id="ARBA00001954"/>
    </source>
</evidence>
<proteinExistence type="inferred from homology"/>
<comment type="pathway">
    <text evidence="2">Alkene biosynthesis; ethylene biosynthesis via 2-oxoglutarate.</text>
</comment>
<keyword evidence="11" id="KW-0408">Iron</keyword>
<evidence type="ECO:0000256" key="6">
    <source>
        <dbReference type="ARBA" id="ARBA00022666"/>
    </source>
</evidence>
<dbReference type="InterPro" id="IPR027443">
    <property type="entry name" value="IPNS-like_sf"/>
</dbReference>
<dbReference type="Pfam" id="PF14226">
    <property type="entry name" value="DIOX_N"/>
    <property type="match status" value="1"/>
</dbReference>
<feature type="domain" description="Fe2OG dioxygenase" evidence="12">
    <location>
        <begin position="147"/>
        <end position="253"/>
    </location>
</feature>
<evidence type="ECO:0000259" key="12">
    <source>
        <dbReference type="PROSITE" id="PS51471"/>
    </source>
</evidence>
<keyword evidence="11" id="KW-0560">Oxidoreductase</keyword>
<comment type="catalytic activity">
    <reaction evidence="10">
        <text>L-arginine + 2-oxoglutarate + O2 = guanidine + L-glutamate 5-semialdehyde + succinate + CO2</text>
        <dbReference type="Rhea" id="RHEA:31535"/>
        <dbReference type="ChEBI" id="CHEBI:15379"/>
        <dbReference type="ChEBI" id="CHEBI:16526"/>
        <dbReference type="ChEBI" id="CHEBI:16810"/>
        <dbReference type="ChEBI" id="CHEBI:30031"/>
        <dbReference type="ChEBI" id="CHEBI:30087"/>
        <dbReference type="ChEBI" id="CHEBI:32682"/>
        <dbReference type="ChEBI" id="CHEBI:58066"/>
        <dbReference type="EC" id="1.14.20.7"/>
    </reaction>
</comment>
<dbReference type="Gene3D" id="2.60.120.330">
    <property type="entry name" value="B-lactam Antibiotic, Isopenicillin N Synthase, Chain"/>
    <property type="match status" value="1"/>
</dbReference>
<evidence type="ECO:0000313" key="13">
    <source>
        <dbReference type="EMBL" id="UTC24592.1"/>
    </source>
</evidence>
<dbReference type="PROSITE" id="PS51471">
    <property type="entry name" value="FE2OG_OXY"/>
    <property type="match status" value="1"/>
</dbReference>
<comment type="catalytic activity">
    <reaction evidence="9">
        <text>2-oxoglutarate + O2 + 2 H(+) = ethene + 3 CO2 + H2O</text>
        <dbReference type="Rhea" id="RHEA:31523"/>
        <dbReference type="ChEBI" id="CHEBI:15377"/>
        <dbReference type="ChEBI" id="CHEBI:15378"/>
        <dbReference type="ChEBI" id="CHEBI:15379"/>
        <dbReference type="ChEBI" id="CHEBI:16526"/>
        <dbReference type="ChEBI" id="CHEBI:16810"/>
        <dbReference type="ChEBI" id="CHEBI:18153"/>
        <dbReference type="EC" id="1.13.12.19"/>
    </reaction>
</comment>
<dbReference type="EMBL" id="CP092900">
    <property type="protein sequence ID" value="UTC24592.1"/>
    <property type="molecule type" value="Genomic_DNA"/>
</dbReference>
<dbReference type="Pfam" id="PF03171">
    <property type="entry name" value="2OG-FeII_Oxy"/>
    <property type="match status" value="1"/>
</dbReference>
<dbReference type="InterPro" id="IPR005123">
    <property type="entry name" value="Oxoglu/Fe-dep_dioxygenase_dom"/>
</dbReference>
<dbReference type="InterPro" id="IPR050231">
    <property type="entry name" value="Iron_ascorbate_oxido_reductase"/>
</dbReference>